<dbReference type="STRING" id="857967.G0QVH0"/>
<dbReference type="AlphaFoldDB" id="G0QVH0"/>
<evidence type="ECO:0000259" key="1">
    <source>
        <dbReference type="Pfam" id="PF00501"/>
    </source>
</evidence>
<proteinExistence type="predicted"/>
<dbReference type="Gene3D" id="3.40.50.980">
    <property type="match status" value="1"/>
</dbReference>
<dbReference type="RefSeq" id="XP_004032367.1">
    <property type="nucleotide sequence ID" value="XM_004032319.1"/>
</dbReference>
<organism evidence="2 3">
    <name type="scientific">Ichthyophthirius multifiliis</name>
    <name type="common">White spot disease agent</name>
    <name type="synonym">Ich</name>
    <dbReference type="NCBI Taxonomy" id="5932"/>
    <lineage>
        <taxon>Eukaryota</taxon>
        <taxon>Sar</taxon>
        <taxon>Alveolata</taxon>
        <taxon>Ciliophora</taxon>
        <taxon>Intramacronucleata</taxon>
        <taxon>Oligohymenophorea</taxon>
        <taxon>Hymenostomatida</taxon>
        <taxon>Ophryoglenina</taxon>
        <taxon>Ichthyophthirius</taxon>
    </lineage>
</organism>
<name>G0QVH0_ICHMU</name>
<dbReference type="InterPro" id="IPR000873">
    <property type="entry name" value="AMP-dep_synth/lig_dom"/>
</dbReference>
<feature type="domain" description="AMP-dependent synthetase/ligase" evidence="1">
    <location>
        <begin position="21"/>
        <end position="127"/>
    </location>
</feature>
<reference evidence="2 3" key="1">
    <citation type="submission" date="2011-07" db="EMBL/GenBank/DDBJ databases">
        <authorList>
            <person name="Coyne R."/>
            <person name="Brami D."/>
            <person name="Johnson J."/>
            <person name="Hostetler J."/>
            <person name="Hannick L."/>
            <person name="Clark T."/>
            <person name="Cassidy-Hanley D."/>
            <person name="Inman J."/>
        </authorList>
    </citation>
    <scope>NUCLEOTIDE SEQUENCE [LARGE SCALE GENOMIC DNA]</scope>
    <source>
        <strain evidence="2 3">G5</strain>
    </source>
</reference>
<evidence type="ECO:0000313" key="3">
    <source>
        <dbReference type="Proteomes" id="UP000008983"/>
    </source>
</evidence>
<protein>
    <recommendedName>
        <fullName evidence="1">AMP-dependent synthetase/ligase domain-containing protein</fullName>
    </recommendedName>
</protein>
<dbReference type="EMBL" id="GL983944">
    <property type="protein sequence ID" value="EGR30780.1"/>
    <property type="molecule type" value="Genomic_DNA"/>
</dbReference>
<keyword evidence="3" id="KW-1185">Reference proteome</keyword>
<dbReference type="SUPFAM" id="SSF56801">
    <property type="entry name" value="Acetyl-CoA synthetase-like"/>
    <property type="match status" value="1"/>
</dbReference>
<gene>
    <name evidence="2" type="ORF">IMG5_123670</name>
</gene>
<dbReference type="eggNOG" id="ENOG502SE7J">
    <property type="taxonomic scope" value="Eukaryota"/>
</dbReference>
<sequence>MKLFQRLNKFNFSSISESPLQRQLLVNKNKNAVRFENQNKTWTYQEIETHSNAFAYGLTELGWKQGDKLLLWVEKNHTSEIVCAQLGAAKTGVVLIPLYAQNEQELESAINESNANGILLSPNSKGQQDKKYIDIINSVIPELQRTSNGGALKSRFSQLRHVFHTGFYTFQGTFKYRQLLVYASKNFNTLSLPKVDLNATLFLSNNKSYNLKELISQSEGANKESNLSEKN</sequence>
<dbReference type="OMA" id="QHVIISG"/>
<dbReference type="InParanoid" id="G0QVH0"/>
<dbReference type="OrthoDB" id="288590at2759"/>
<dbReference type="GeneID" id="14906910"/>
<dbReference type="Proteomes" id="UP000008983">
    <property type="component" value="Unassembled WGS sequence"/>
</dbReference>
<dbReference type="Pfam" id="PF00501">
    <property type="entry name" value="AMP-binding"/>
    <property type="match status" value="1"/>
</dbReference>
<accession>G0QVH0</accession>
<evidence type="ECO:0000313" key="2">
    <source>
        <dbReference type="EMBL" id="EGR30780.1"/>
    </source>
</evidence>